<comment type="caution">
    <text evidence="2">The sequence shown here is derived from an EMBL/GenBank/DDBJ whole genome shotgun (WGS) entry which is preliminary data.</text>
</comment>
<name>A0ABU1WQ77_9BURK</name>
<evidence type="ECO:0000259" key="1">
    <source>
        <dbReference type="Pfam" id="PF25191"/>
    </source>
</evidence>
<dbReference type="EMBL" id="JAVDWU010000007">
    <property type="protein sequence ID" value="MDR7151458.1"/>
    <property type="molecule type" value="Genomic_DNA"/>
</dbReference>
<sequence>MLFDSADYYFPDFQSGLAKEAAATHIGMYVAWLTMRGLGSVELNGYVDDLRARRIRCADLLLDACDGKFAPTDVNAEGLAFSQHYFTRQYEIDYRSVLGDQFRRTGHALDDFCSVPGHWHNFDRMAMVLNRRWMDWRAERDKQGEAQSPALSPPDSVLGLVVHALIGFLDEEGLVHDRVNEPLMMDEPTPDRAGRLFRVDFEGGRHWLLVVVRRLPQGAFAITLTVASCLDRVAERIRDHGLPEYFQDTPDDPLPYTALVRLYQWLRADTELIVEADDDYNSRLVFRTPEAMRAGLPVLAQRCRTVLGPLLKKLGTVQGLDELRCTSPISESILYTDPFNRLVLSTAEVARNPRILSLCDELEALGRDPQAPGPRMFGAGLMAHINLVRSRHGG</sequence>
<dbReference type="InterPro" id="IPR057154">
    <property type="entry name" value="DUF7832"/>
</dbReference>
<organism evidence="2 3">
    <name type="scientific">Hydrogenophaga palleronii</name>
    <dbReference type="NCBI Taxonomy" id="65655"/>
    <lineage>
        <taxon>Bacteria</taxon>
        <taxon>Pseudomonadati</taxon>
        <taxon>Pseudomonadota</taxon>
        <taxon>Betaproteobacteria</taxon>
        <taxon>Burkholderiales</taxon>
        <taxon>Comamonadaceae</taxon>
        <taxon>Hydrogenophaga</taxon>
    </lineage>
</organism>
<accession>A0ABU1WQ77</accession>
<evidence type="ECO:0000313" key="3">
    <source>
        <dbReference type="Proteomes" id="UP001265700"/>
    </source>
</evidence>
<dbReference type="Pfam" id="PF25191">
    <property type="entry name" value="DUF7832"/>
    <property type="match status" value="1"/>
</dbReference>
<proteinExistence type="predicted"/>
<feature type="domain" description="DUF7832" evidence="1">
    <location>
        <begin position="3"/>
        <end position="102"/>
    </location>
</feature>
<dbReference type="RefSeq" id="WP_310318875.1">
    <property type="nucleotide sequence ID" value="NZ_JAVDWU010000007.1"/>
</dbReference>
<dbReference type="Proteomes" id="UP001265700">
    <property type="component" value="Unassembled WGS sequence"/>
</dbReference>
<evidence type="ECO:0000313" key="2">
    <source>
        <dbReference type="EMBL" id="MDR7151458.1"/>
    </source>
</evidence>
<keyword evidence="3" id="KW-1185">Reference proteome</keyword>
<gene>
    <name evidence="2" type="ORF">J2W49_003434</name>
</gene>
<reference evidence="2 3" key="1">
    <citation type="submission" date="2023-07" db="EMBL/GenBank/DDBJ databases">
        <title>Sorghum-associated microbial communities from plants grown in Nebraska, USA.</title>
        <authorList>
            <person name="Schachtman D."/>
        </authorList>
    </citation>
    <scope>NUCLEOTIDE SEQUENCE [LARGE SCALE GENOMIC DNA]</scope>
    <source>
        <strain evidence="2 3">4249</strain>
    </source>
</reference>
<protein>
    <recommendedName>
        <fullName evidence="1">DUF7832 domain-containing protein</fullName>
    </recommendedName>
</protein>